<evidence type="ECO:0000256" key="1">
    <source>
        <dbReference type="SAM" id="MobiDB-lite"/>
    </source>
</evidence>
<sequence>MSTPTLPLVESDKLEDSRAVGSFSPLTISPAVATPPQEEARLSEVGANAGKRLIRKTDQEEIDEIMDAFRRNYVAWMNRKLEDLKQQVLSKVSTPISQEQEQEDENSGSIYANPDCEWMDEFEQNPPPQTKTLRLIEPKWSELAFEEEDCKRKESKEREIFQA</sequence>
<accession>A0A3P7MXP2</accession>
<feature type="region of interest" description="Disordered" evidence="1">
    <location>
        <begin position="92"/>
        <end position="114"/>
    </location>
</feature>
<reference evidence="2 3" key="1">
    <citation type="submission" date="2018-11" db="EMBL/GenBank/DDBJ databases">
        <authorList>
            <consortium name="Pathogen Informatics"/>
        </authorList>
    </citation>
    <scope>NUCLEOTIDE SEQUENCE [LARGE SCALE GENOMIC DNA]</scope>
</reference>
<evidence type="ECO:0000313" key="3">
    <source>
        <dbReference type="Proteomes" id="UP000271889"/>
    </source>
</evidence>
<dbReference type="AlphaFoldDB" id="A0A3P7MXP2"/>
<feature type="region of interest" description="Disordered" evidence="1">
    <location>
        <begin position="26"/>
        <end position="45"/>
    </location>
</feature>
<evidence type="ECO:0000313" key="2">
    <source>
        <dbReference type="EMBL" id="VDN27478.1"/>
    </source>
</evidence>
<gene>
    <name evidence="2" type="ORF">CGOC_LOCUS10666</name>
</gene>
<keyword evidence="3" id="KW-1185">Reference proteome</keyword>
<name>A0A3P7MXP2_CYLGO</name>
<proteinExistence type="predicted"/>
<protein>
    <submittedName>
        <fullName evidence="2">Uncharacterized protein</fullName>
    </submittedName>
</protein>
<dbReference type="OrthoDB" id="5895132at2759"/>
<dbReference type="EMBL" id="UYRV01112391">
    <property type="protein sequence ID" value="VDN27478.1"/>
    <property type="molecule type" value="Genomic_DNA"/>
</dbReference>
<dbReference type="Proteomes" id="UP000271889">
    <property type="component" value="Unassembled WGS sequence"/>
</dbReference>
<organism evidence="2 3">
    <name type="scientific">Cylicostephanus goldi</name>
    <name type="common">Nematode worm</name>
    <dbReference type="NCBI Taxonomy" id="71465"/>
    <lineage>
        <taxon>Eukaryota</taxon>
        <taxon>Metazoa</taxon>
        <taxon>Ecdysozoa</taxon>
        <taxon>Nematoda</taxon>
        <taxon>Chromadorea</taxon>
        <taxon>Rhabditida</taxon>
        <taxon>Rhabditina</taxon>
        <taxon>Rhabditomorpha</taxon>
        <taxon>Strongyloidea</taxon>
        <taxon>Strongylidae</taxon>
        <taxon>Cylicostephanus</taxon>
    </lineage>
</organism>